<dbReference type="OrthoDB" id="5569309at2759"/>
<accession>A0A316USN4</accession>
<feature type="compositionally biased region" description="Low complexity" evidence="1">
    <location>
        <begin position="79"/>
        <end position="92"/>
    </location>
</feature>
<dbReference type="PANTHER" id="PTHR41807:SF1">
    <property type="entry name" value="GLUTATHIONE TRANSFERASE 3"/>
    <property type="match status" value="1"/>
</dbReference>
<dbReference type="PANTHER" id="PTHR41807">
    <property type="entry name" value="GLUTATHIONE TRANSFERASE 3"/>
    <property type="match status" value="1"/>
</dbReference>
<gene>
    <name evidence="2" type="ORF">BDZ90DRAFT_233290</name>
</gene>
<dbReference type="GO" id="GO:0016020">
    <property type="term" value="C:membrane"/>
    <property type="evidence" value="ECO:0007669"/>
    <property type="project" value="TreeGrafter"/>
</dbReference>
<dbReference type="EMBL" id="KZ819672">
    <property type="protein sequence ID" value="PWN26145.1"/>
    <property type="molecule type" value="Genomic_DNA"/>
</dbReference>
<sequence length="396" mass="42543">MSSTSTPFKGNLKGKRKQDLVEIASTLGITVDDGTKRDDLEAIVREHLIANRSRFERRGQMEGLYTALDREGRRAARVSSNGGAAESESEGSPVTPAKTPRKHTHRTPSSASAIANGIAQPAAVAEEAIVNATHTFGSQLKARTQRSLDNLANAFKSSGNEVQNEVQHARSFAQKNVRRWDRRLHAVVNANWSRAQHAASDAGNLVRLLIAIEAVVLVLSVLPTHYIRLGESRAESFLRHGRIDAGVVPHWAITIPDVRGIISLNFWQPILLWTIWLVALPSAAAHLVTFQRGRQPSAVTFTFVRLALLSFLKSSAHGLEKLPSTLGVAAGQPGGQTLSSMLGNAAAGSDFVSSAASTLSYSRWVPLDANVQLLGTALVAGLAVYELIGPATRARA</sequence>
<protein>
    <submittedName>
        <fullName evidence="2">Uncharacterized protein</fullName>
    </submittedName>
</protein>
<evidence type="ECO:0000313" key="2">
    <source>
        <dbReference type="EMBL" id="PWN26145.1"/>
    </source>
</evidence>
<dbReference type="GeneID" id="37028399"/>
<organism evidence="2 3">
    <name type="scientific">Jaminaea rosea</name>
    <dbReference type="NCBI Taxonomy" id="1569628"/>
    <lineage>
        <taxon>Eukaryota</taxon>
        <taxon>Fungi</taxon>
        <taxon>Dikarya</taxon>
        <taxon>Basidiomycota</taxon>
        <taxon>Ustilaginomycotina</taxon>
        <taxon>Exobasidiomycetes</taxon>
        <taxon>Microstromatales</taxon>
        <taxon>Microstromatales incertae sedis</taxon>
        <taxon>Jaminaea</taxon>
    </lineage>
</organism>
<evidence type="ECO:0000313" key="3">
    <source>
        <dbReference type="Proteomes" id="UP000245884"/>
    </source>
</evidence>
<dbReference type="RefSeq" id="XP_025360757.1">
    <property type="nucleotide sequence ID" value="XM_025506576.1"/>
</dbReference>
<dbReference type="Proteomes" id="UP000245884">
    <property type="component" value="Unassembled WGS sequence"/>
</dbReference>
<feature type="region of interest" description="Disordered" evidence="1">
    <location>
        <begin position="72"/>
        <end position="112"/>
    </location>
</feature>
<dbReference type="STRING" id="1569628.A0A316USN4"/>
<dbReference type="InterPro" id="IPR038872">
    <property type="entry name" value="Put_GTT3"/>
</dbReference>
<evidence type="ECO:0000256" key="1">
    <source>
        <dbReference type="SAM" id="MobiDB-lite"/>
    </source>
</evidence>
<name>A0A316USN4_9BASI</name>
<dbReference type="AlphaFoldDB" id="A0A316USN4"/>
<proteinExistence type="predicted"/>
<reference evidence="2 3" key="1">
    <citation type="journal article" date="2018" name="Mol. Biol. Evol.">
        <title>Broad Genomic Sampling Reveals a Smut Pathogenic Ancestry of the Fungal Clade Ustilaginomycotina.</title>
        <authorList>
            <person name="Kijpornyongpan T."/>
            <person name="Mondo S.J."/>
            <person name="Barry K."/>
            <person name="Sandor L."/>
            <person name="Lee J."/>
            <person name="Lipzen A."/>
            <person name="Pangilinan J."/>
            <person name="LaButti K."/>
            <person name="Hainaut M."/>
            <person name="Henrissat B."/>
            <person name="Grigoriev I.V."/>
            <person name="Spatafora J.W."/>
            <person name="Aime M.C."/>
        </authorList>
    </citation>
    <scope>NUCLEOTIDE SEQUENCE [LARGE SCALE GENOMIC DNA]</scope>
    <source>
        <strain evidence="2 3">MCA 5214</strain>
    </source>
</reference>
<keyword evidence="3" id="KW-1185">Reference proteome</keyword>